<feature type="domain" description="F-box" evidence="2">
    <location>
        <begin position="60"/>
        <end position="107"/>
    </location>
</feature>
<dbReference type="InterPro" id="IPR001810">
    <property type="entry name" value="F-box_dom"/>
</dbReference>
<organism evidence="3 4">
    <name type="scientific">Ceratitis capitata</name>
    <name type="common">Mediterranean fruit fly</name>
    <name type="synonym">Tephritis capitata</name>
    <dbReference type="NCBI Taxonomy" id="7213"/>
    <lineage>
        <taxon>Eukaryota</taxon>
        <taxon>Metazoa</taxon>
        <taxon>Ecdysozoa</taxon>
        <taxon>Arthropoda</taxon>
        <taxon>Hexapoda</taxon>
        <taxon>Insecta</taxon>
        <taxon>Pterygota</taxon>
        <taxon>Neoptera</taxon>
        <taxon>Endopterygota</taxon>
        <taxon>Diptera</taxon>
        <taxon>Brachycera</taxon>
        <taxon>Muscomorpha</taxon>
        <taxon>Tephritoidea</taxon>
        <taxon>Tephritidae</taxon>
        <taxon>Ceratitis</taxon>
        <taxon>Ceratitis</taxon>
    </lineage>
</organism>
<accession>A0A811V7E3</accession>
<comment type="caution">
    <text evidence="3">The sequence shown here is derived from an EMBL/GenBank/DDBJ whole genome shotgun (WGS) entry which is preliminary data.</text>
</comment>
<dbReference type="PANTHER" id="PTHR46432:SF1">
    <property type="entry name" value="F-BOX ONLY PROTEIN 42"/>
    <property type="match status" value="1"/>
</dbReference>
<protein>
    <submittedName>
        <fullName evidence="3">(Mediterranean fruit fly) hypothetical protein</fullName>
    </submittedName>
</protein>
<keyword evidence="4" id="KW-1185">Reference proteome</keyword>
<name>A0A811V7E3_CERCA</name>
<feature type="compositionally biased region" description="Low complexity" evidence="1">
    <location>
        <begin position="516"/>
        <end position="525"/>
    </location>
</feature>
<gene>
    <name evidence="3" type="ORF">CCAP1982_LOCUS19378</name>
</gene>
<dbReference type="Pfam" id="PF13415">
    <property type="entry name" value="Beta-prop_FBX42"/>
    <property type="match status" value="1"/>
</dbReference>
<reference evidence="3" key="1">
    <citation type="submission" date="2020-11" db="EMBL/GenBank/DDBJ databases">
        <authorList>
            <person name="Whitehead M."/>
        </authorList>
    </citation>
    <scope>NUCLEOTIDE SEQUENCE</scope>
    <source>
        <strain evidence="3">EGII</strain>
    </source>
</reference>
<dbReference type="InterPro" id="IPR052821">
    <property type="entry name" value="F-box_only_SRC"/>
</dbReference>
<evidence type="ECO:0000256" key="1">
    <source>
        <dbReference type="SAM" id="MobiDB-lite"/>
    </source>
</evidence>
<dbReference type="Gene3D" id="1.20.1280.50">
    <property type="match status" value="1"/>
</dbReference>
<feature type="compositionally biased region" description="Low complexity" evidence="1">
    <location>
        <begin position="557"/>
        <end position="585"/>
    </location>
</feature>
<dbReference type="Proteomes" id="UP000606786">
    <property type="component" value="Unassembled WGS sequence"/>
</dbReference>
<dbReference type="EMBL" id="CAJHJT010000056">
    <property type="protein sequence ID" value="CAD7011270.1"/>
    <property type="molecule type" value="Genomic_DNA"/>
</dbReference>
<dbReference type="PANTHER" id="PTHR46432">
    <property type="entry name" value="F-BOX ONLY PROTEIN 42"/>
    <property type="match status" value="1"/>
</dbReference>
<evidence type="ECO:0000313" key="4">
    <source>
        <dbReference type="Proteomes" id="UP000606786"/>
    </source>
</evidence>
<dbReference type="InterPro" id="IPR036047">
    <property type="entry name" value="F-box-like_dom_sf"/>
</dbReference>
<sequence length="784" mass="87666">MEGISKEIKASNVLRMPTTNNDKVTNVFLPCKDTVNVEQKKDKSNVTMADTTFFQKYIGSVHLDSLPEEILEFILTYLPPYRDLECCRLVCKRWNAVVKNLIRRSKLNLHKGLIEYRLRWEIFSQQTATNVAESKYLAKNLSIPPTQPPIIAGRFSHSTVRHGNSMYVFGGGSSSDTTFNDLWRFDLSEMIWERPLSMGSYPSPKGSASIVCWGEQLVLFGGWRYPSLHPPYQPWCLFDELHFYDLNSNRWTLRVSLPSPPPMAGHSATVHGDKMVIFGGYQIADGVNSNSNETWCLNLIELKWWQPRFMGNTKPPPRYGQFQLVLDDDHLLIVGGCGGPNSVYSDAWLLDMSQEAWAWRSVPIRNKKYGATHMWCNPACKIGSKLVVLGPTPNMPQDFQMMKQMRVPVSGYRRQVGAHGGAIGGVGGAAADMPAPRYGAVQHQNNRNNPFDRQRLLGGGLPMEAVVANPPPAAQRQQPQHRLDNANLGGPGEQYFANRRAILQQNQQQQANVIFNNNNTSNNNNIQPRRGRLSDLHGTSSAPNAAVVEERNQNRPSCSNTLAASSSSSSTLLVVPSSSTSASVSRTNGISSPRNDNDAIASVSGNNSNDIEAANRLQRNLALRCRDNEPLLPKRFDELFEDPFRMAAFNVQNRPRSVSKDHNERIRRMEEKMNALRNSRRSAMIGEPKAIKEPSPKRIKRNVLSLFVCDLSSAMDKDDPHLQWIEHKNYGVIPGAPERLILSTMVAGHGELILFGGVHKETLGEITHQVSNSVHFLSAPRDII</sequence>
<dbReference type="AlphaFoldDB" id="A0A811V7E3"/>
<dbReference type="SMART" id="SM00256">
    <property type="entry name" value="FBOX"/>
    <property type="match status" value="1"/>
</dbReference>
<dbReference type="SUPFAM" id="SSF81383">
    <property type="entry name" value="F-box domain"/>
    <property type="match status" value="1"/>
</dbReference>
<evidence type="ECO:0000313" key="3">
    <source>
        <dbReference type="EMBL" id="CAD7011270.1"/>
    </source>
</evidence>
<dbReference type="InterPro" id="IPR015915">
    <property type="entry name" value="Kelch-typ_b-propeller"/>
</dbReference>
<dbReference type="Gene3D" id="2.120.10.80">
    <property type="entry name" value="Kelch-type beta propeller"/>
    <property type="match status" value="1"/>
</dbReference>
<proteinExistence type="predicted"/>
<dbReference type="GO" id="GO:0019005">
    <property type="term" value="C:SCF ubiquitin ligase complex"/>
    <property type="evidence" value="ECO:0007669"/>
    <property type="project" value="TreeGrafter"/>
</dbReference>
<dbReference type="GO" id="GO:1990756">
    <property type="term" value="F:ubiquitin-like ligase-substrate adaptor activity"/>
    <property type="evidence" value="ECO:0007669"/>
    <property type="project" value="TreeGrafter"/>
</dbReference>
<feature type="region of interest" description="Disordered" evidence="1">
    <location>
        <begin position="471"/>
        <end position="493"/>
    </location>
</feature>
<dbReference type="OrthoDB" id="9973021at2759"/>
<evidence type="ECO:0000259" key="2">
    <source>
        <dbReference type="PROSITE" id="PS50181"/>
    </source>
</evidence>
<feature type="region of interest" description="Disordered" evidence="1">
    <location>
        <begin position="516"/>
        <end position="599"/>
    </location>
</feature>
<dbReference type="PROSITE" id="PS50181">
    <property type="entry name" value="FBOX"/>
    <property type="match status" value="1"/>
</dbReference>
<dbReference type="SUPFAM" id="SSF117281">
    <property type="entry name" value="Kelch motif"/>
    <property type="match status" value="1"/>
</dbReference>
<dbReference type="Pfam" id="PF12937">
    <property type="entry name" value="F-box-like"/>
    <property type="match status" value="1"/>
</dbReference>
<dbReference type="CDD" id="cd22110">
    <property type="entry name" value="F-box_FBXO42"/>
    <property type="match status" value="1"/>
</dbReference>